<dbReference type="GO" id="GO:0005524">
    <property type="term" value="F:ATP binding"/>
    <property type="evidence" value="ECO:0007669"/>
    <property type="project" value="UniProtKB-KW"/>
</dbReference>
<dbReference type="Gene3D" id="3.40.50.12240">
    <property type="match status" value="1"/>
</dbReference>
<dbReference type="Pfam" id="PF00306">
    <property type="entry name" value="ATP-synt_ab_C"/>
    <property type="match status" value="1"/>
</dbReference>
<dbReference type="EMBL" id="VFSS01000006">
    <property type="protein sequence ID" value="TPE57269.1"/>
    <property type="molecule type" value="Genomic_DNA"/>
</dbReference>
<evidence type="ECO:0000256" key="7">
    <source>
        <dbReference type="ARBA" id="ARBA00022967"/>
    </source>
</evidence>
<comment type="subcellular location">
    <subcellularLocation>
        <location evidence="1">Membrane</location>
    </subcellularLocation>
</comment>
<comment type="similarity">
    <text evidence="2">Belongs to the ATPase alpha/beta chains family.</text>
</comment>
<reference evidence="15 16" key="1">
    <citation type="submission" date="2019-06" db="EMBL/GenBank/DDBJ databases">
        <title>Mycoplasma falconis type strain whole genome sequence.</title>
        <authorList>
            <person name="Spergser J."/>
        </authorList>
    </citation>
    <scope>NUCLEOTIDE SEQUENCE [LARGE SCALE GENOMIC DNA]</scope>
    <source>
        <strain evidence="15 16">ATCC 51372</strain>
    </source>
</reference>
<dbReference type="Proteomes" id="UP000319776">
    <property type="component" value="Unassembled WGS sequence"/>
</dbReference>
<keyword evidence="16" id="KW-1185">Reference proteome</keyword>
<evidence type="ECO:0000256" key="3">
    <source>
        <dbReference type="ARBA" id="ARBA00022448"/>
    </source>
</evidence>
<evidence type="ECO:0000256" key="6">
    <source>
        <dbReference type="ARBA" id="ARBA00022840"/>
    </source>
</evidence>
<feature type="domain" description="ATP synthase alpha subunit C-terminal" evidence="14">
    <location>
        <begin position="348"/>
        <end position="465"/>
    </location>
</feature>
<accession>A0A501XA10</accession>
<evidence type="ECO:0000259" key="13">
    <source>
        <dbReference type="Pfam" id="PF00006"/>
    </source>
</evidence>
<dbReference type="PROSITE" id="PS00152">
    <property type="entry name" value="ATPASE_ALPHA_BETA"/>
    <property type="match status" value="1"/>
</dbReference>
<dbReference type="RefSeq" id="WP_140781335.1">
    <property type="nucleotide sequence ID" value="NZ_VFSS01000006.1"/>
</dbReference>
<keyword evidence="4" id="KW-0547">Nucleotide-binding</keyword>
<evidence type="ECO:0000256" key="5">
    <source>
        <dbReference type="ARBA" id="ARBA00022781"/>
    </source>
</evidence>
<dbReference type="InterPro" id="IPR027417">
    <property type="entry name" value="P-loop_NTPase"/>
</dbReference>
<evidence type="ECO:0000256" key="10">
    <source>
        <dbReference type="ARBA" id="ARBA00023196"/>
    </source>
</evidence>
<protein>
    <submittedName>
        <fullName evidence="15">ATP F0F1 synthase subunit alpha</fullName>
    </submittedName>
</protein>
<keyword evidence="9" id="KW-0472">Membrane</keyword>
<keyword evidence="3" id="KW-0813">Transport</keyword>
<dbReference type="PANTHER" id="PTHR48082:SF2">
    <property type="entry name" value="ATP SYNTHASE SUBUNIT ALPHA, MITOCHONDRIAL"/>
    <property type="match status" value="1"/>
</dbReference>
<keyword evidence="7" id="KW-1278">Translocase</keyword>
<dbReference type="OrthoDB" id="9803053at2"/>
<dbReference type="NCBIfam" id="NF005523">
    <property type="entry name" value="PRK07165.1"/>
    <property type="match status" value="1"/>
</dbReference>
<evidence type="ECO:0000313" key="15">
    <source>
        <dbReference type="EMBL" id="TPE57269.1"/>
    </source>
</evidence>
<keyword evidence="6" id="KW-0067">ATP-binding</keyword>
<feature type="domain" description="ATPase F1/V1/A1 complex alpha/beta subunit nucleotide-binding" evidence="13">
    <location>
        <begin position="131"/>
        <end position="341"/>
    </location>
</feature>
<name>A0A501XA10_9BACT</name>
<evidence type="ECO:0000256" key="11">
    <source>
        <dbReference type="ARBA" id="ARBA00023310"/>
    </source>
</evidence>
<sequence>MTKKSNLRVSAIIDYIVEIEGKYDFSQNSWFTNKEGDVSLYLLQANEDKAYCISNDELHKINIGDEVFEKEKDIITESKFFNSIIDIYGNVLTTNATSKNKSKELQSGSTLYGKFIPLTEYKPIDTQLKTGYLIIDLITPIGLGQRQLIIGDRKTGKTHLALNTIINQANKNIKCIYVAIGQNKNSVSEVYQTLINSDVMKNTIIIHASASNPYEQYLAPYIGMLHAENISKEDDVLIVFDDLTTHANIFREIALLTNKPVGKEAYPGDMFFAHSRLLERSGNFKNRKSITALPIVQTIDGDITSAIASNIISITDGQIVTSSKQFDLGKRPAIDIDLSVSRVGASAQSKSMAKLAKQIAKLYKAYRRQIKLANINYSLNEEANNLMNNGQIIEKMFNQPNIAKYDEKSVFIFSKLLIWNILSKIDTPELSCLIITKLIDQDNQSKDLYEALKNNKDVDENMIKNYFAFMLKEVANKLALNWNIKVENEFIKPEDKLINNIIAELGDK</sequence>
<dbReference type="PANTHER" id="PTHR48082">
    <property type="entry name" value="ATP SYNTHASE SUBUNIT ALPHA, MITOCHONDRIAL"/>
    <property type="match status" value="1"/>
</dbReference>
<dbReference type="GO" id="GO:0043531">
    <property type="term" value="F:ADP binding"/>
    <property type="evidence" value="ECO:0007669"/>
    <property type="project" value="TreeGrafter"/>
</dbReference>
<dbReference type="AlphaFoldDB" id="A0A501XA10"/>
<proteinExistence type="inferred from homology"/>
<dbReference type="InterPro" id="IPR005294">
    <property type="entry name" value="ATP_synth_F1_asu"/>
</dbReference>
<evidence type="ECO:0000256" key="2">
    <source>
        <dbReference type="ARBA" id="ARBA00008936"/>
    </source>
</evidence>
<comment type="caution">
    <text evidence="15">The sequence shown here is derived from an EMBL/GenBank/DDBJ whole genome shotgun (WGS) entry which is preliminary data.</text>
</comment>
<gene>
    <name evidence="15" type="ORF">FJO69_02045</name>
</gene>
<dbReference type="NCBIfam" id="NF045936">
    <property type="entry name" value="MSC_0619_alpha"/>
    <property type="match status" value="1"/>
</dbReference>
<dbReference type="GO" id="GO:0045259">
    <property type="term" value="C:proton-transporting ATP synthase complex"/>
    <property type="evidence" value="ECO:0007669"/>
    <property type="project" value="UniProtKB-KW"/>
</dbReference>
<evidence type="ECO:0000256" key="12">
    <source>
        <dbReference type="ARBA" id="ARBA00026013"/>
    </source>
</evidence>
<keyword evidence="11" id="KW-0066">ATP synthesis</keyword>
<dbReference type="GO" id="GO:0046933">
    <property type="term" value="F:proton-transporting ATP synthase activity, rotational mechanism"/>
    <property type="evidence" value="ECO:0007669"/>
    <property type="project" value="InterPro"/>
</dbReference>
<evidence type="ECO:0000256" key="8">
    <source>
        <dbReference type="ARBA" id="ARBA00023065"/>
    </source>
</evidence>
<keyword evidence="5" id="KW-0375">Hydrogen ion transport</keyword>
<evidence type="ECO:0000259" key="14">
    <source>
        <dbReference type="Pfam" id="PF00306"/>
    </source>
</evidence>
<dbReference type="SUPFAM" id="SSF52540">
    <property type="entry name" value="P-loop containing nucleoside triphosphate hydrolases"/>
    <property type="match status" value="1"/>
</dbReference>
<evidence type="ECO:0000256" key="9">
    <source>
        <dbReference type="ARBA" id="ARBA00023136"/>
    </source>
</evidence>
<dbReference type="InterPro" id="IPR020003">
    <property type="entry name" value="ATPase_a/bsu_AS"/>
</dbReference>
<keyword evidence="8" id="KW-0406">Ion transport</keyword>
<organism evidence="15 16">
    <name type="scientific">[Mycoplasma] falconis</name>
    <dbReference type="NCBI Taxonomy" id="92403"/>
    <lineage>
        <taxon>Bacteria</taxon>
        <taxon>Bacillati</taxon>
        <taxon>Mycoplasmatota</taxon>
        <taxon>Mycoplasmoidales</taxon>
        <taxon>Metamycoplasmataceae</taxon>
        <taxon>Metamycoplasma</taxon>
    </lineage>
</organism>
<evidence type="ECO:0000313" key="16">
    <source>
        <dbReference type="Proteomes" id="UP000319776"/>
    </source>
</evidence>
<dbReference type="InterPro" id="IPR000194">
    <property type="entry name" value="ATPase_F1/V1/A1_a/bsu_nucl-bd"/>
</dbReference>
<evidence type="ECO:0000256" key="4">
    <source>
        <dbReference type="ARBA" id="ARBA00022741"/>
    </source>
</evidence>
<dbReference type="Pfam" id="PF00006">
    <property type="entry name" value="ATP-synt_ab"/>
    <property type="match status" value="1"/>
</dbReference>
<keyword evidence="10" id="KW-0139">CF(1)</keyword>
<dbReference type="InterPro" id="IPR000793">
    <property type="entry name" value="ATP_synth_asu_C"/>
</dbReference>
<comment type="subunit">
    <text evidence="12">F-type ATPases have 2 components, CF(1) - the catalytic core - and CF(0) - the membrane proton channel. CF(1) has five subunits: alpha(3), beta(3), gamma(1), delta(1), epsilon(1). CF(0) has four main subunits: a(1), b(1), b'(1) and c(9-12).</text>
</comment>
<dbReference type="FunFam" id="3.40.50.300:FF:002432">
    <property type="entry name" value="ATP synthase subunit alpha, mitochondrial"/>
    <property type="match status" value="1"/>
</dbReference>
<evidence type="ECO:0000256" key="1">
    <source>
        <dbReference type="ARBA" id="ARBA00004370"/>
    </source>
</evidence>